<reference evidence="1" key="1">
    <citation type="submission" date="2021-05" db="EMBL/GenBank/DDBJ databases">
        <authorList>
            <person name="Tanabe Y."/>
        </authorList>
    </citation>
    <scope>NUCLEOTIDE SEQUENCE</scope>
    <source>
        <strain evidence="1">BOTRYCO-1</strain>
    </source>
</reference>
<reference evidence="1" key="2">
    <citation type="journal article" date="2023" name="ISME Commun">
        <title>Characterization of a bloom-associated alphaproteobacterial lineage, 'Candidatus Phycosocius': insights into freshwater algal-bacterial interactions.</title>
        <authorList>
            <person name="Tanabe Y."/>
            <person name="Yamaguchi H."/>
            <person name="Yoshida M."/>
            <person name="Kai A."/>
            <person name="Okazaki Y."/>
        </authorList>
    </citation>
    <scope>NUCLEOTIDE SEQUENCE</scope>
    <source>
        <strain evidence="1">BOTRYCO-1</strain>
    </source>
</reference>
<name>A0ABQ4PYN4_9PROT</name>
<accession>A0ABQ4PYN4</accession>
<protein>
    <recommendedName>
        <fullName evidence="3">DUF2846 domain-containing protein</fullName>
    </recommendedName>
</protein>
<evidence type="ECO:0000313" key="2">
    <source>
        <dbReference type="Proteomes" id="UP001161064"/>
    </source>
</evidence>
<dbReference type="Proteomes" id="UP001161064">
    <property type="component" value="Unassembled WGS sequence"/>
</dbReference>
<organism evidence="1 2">
    <name type="scientific">Candidatus Phycosocius spiralis</name>
    <dbReference type="NCBI Taxonomy" id="2815099"/>
    <lineage>
        <taxon>Bacteria</taxon>
        <taxon>Pseudomonadati</taxon>
        <taxon>Pseudomonadota</taxon>
        <taxon>Alphaproteobacteria</taxon>
        <taxon>Caulobacterales</taxon>
        <taxon>Caulobacterales incertae sedis</taxon>
        <taxon>Candidatus Phycosocius</taxon>
    </lineage>
</organism>
<comment type="caution">
    <text evidence="1">The sequence shown here is derived from an EMBL/GenBank/DDBJ whole genome shotgun (WGS) entry which is preliminary data.</text>
</comment>
<keyword evidence="2" id="KW-1185">Reference proteome</keyword>
<evidence type="ECO:0000313" key="1">
    <source>
        <dbReference type="EMBL" id="GIU68147.1"/>
    </source>
</evidence>
<dbReference type="EMBL" id="BPFZ01000028">
    <property type="protein sequence ID" value="GIU68147.1"/>
    <property type="molecule type" value="Genomic_DNA"/>
</dbReference>
<sequence>MSFSVREGDKGIGKLENGSYFIHIAEPGTHEYNIESEVKDTLRLEIEPGETYYVSQTISMGLMVGRPNLIPSDAIVFQSKKLKVSKAKATDRKPKN</sequence>
<gene>
    <name evidence="1" type="ORF">PsB1_2301</name>
</gene>
<evidence type="ECO:0008006" key="3">
    <source>
        <dbReference type="Google" id="ProtNLM"/>
    </source>
</evidence>
<proteinExistence type="predicted"/>